<feature type="compositionally biased region" description="Polar residues" evidence="1">
    <location>
        <begin position="1"/>
        <end position="10"/>
    </location>
</feature>
<evidence type="ECO:0000313" key="2">
    <source>
        <dbReference type="EMBL" id="JAD60802.1"/>
    </source>
</evidence>
<evidence type="ECO:0000256" key="1">
    <source>
        <dbReference type="SAM" id="MobiDB-lite"/>
    </source>
</evidence>
<organism evidence="2">
    <name type="scientific">Arundo donax</name>
    <name type="common">Giant reed</name>
    <name type="synonym">Donax arundinaceus</name>
    <dbReference type="NCBI Taxonomy" id="35708"/>
    <lineage>
        <taxon>Eukaryota</taxon>
        <taxon>Viridiplantae</taxon>
        <taxon>Streptophyta</taxon>
        <taxon>Embryophyta</taxon>
        <taxon>Tracheophyta</taxon>
        <taxon>Spermatophyta</taxon>
        <taxon>Magnoliopsida</taxon>
        <taxon>Liliopsida</taxon>
        <taxon>Poales</taxon>
        <taxon>Poaceae</taxon>
        <taxon>PACMAD clade</taxon>
        <taxon>Arundinoideae</taxon>
        <taxon>Arundineae</taxon>
        <taxon>Arundo</taxon>
    </lineage>
</organism>
<dbReference type="EMBL" id="GBRH01237093">
    <property type="protein sequence ID" value="JAD60802.1"/>
    <property type="molecule type" value="Transcribed_RNA"/>
</dbReference>
<reference evidence="2" key="2">
    <citation type="journal article" date="2015" name="Data Brief">
        <title>Shoot transcriptome of the giant reed, Arundo donax.</title>
        <authorList>
            <person name="Barrero R.A."/>
            <person name="Guerrero F.D."/>
            <person name="Moolhuijzen P."/>
            <person name="Goolsby J.A."/>
            <person name="Tidwell J."/>
            <person name="Bellgard S.E."/>
            <person name="Bellgard M.I."/>
        </authorList>
    </citation>
    <scope>NUCLEOTIDE SEQUENCE</scope>
    <source>
        <tissue evidence="2">Shoot tissue taken approximately 20 cm above the soil surface</tissue>
    </source>
</reference>
<protein>
    <submittedName>
        <fullName evidence="2">Uncharacterized protein</fullName>
    </submittedName>
</protein>
<proteinExistence type="predicted"/>
<accession>A0A0A9BNF3</accession>
<reference evidence="2" key="1">
    <citation type="submission" date="2014-09" db="EMBL/GenBank/DDBJ databases">
        <authorList>
            <person name="Magalhaes I.L.F."/>
            <person name="Oliveira U."/>
            <person name="Santos F.R."/>
            <person name="Vidigal T.H.D.A."/>
            <person name="Brescovit A.D."/>
            <person name="Santos A.J."/>
        </authorList>
    </citation>
    <scope>NUCLEOTIDE SEQUENCE</scope>
    <source>
        <tissue evidence="2">Shoot tissue taken approximately 20 cm above the soil surface</tissue>
    </source>
</reference>
<name>A0A0A9BNF3_ARUDO</name>
<sequence>MQIPENTGTAPSHPYSFRHSIEIPRKSQRCHLN</sequence>
<dbReference type="AlphaFoldDB" id="A0A0A9BNF3"/>
<feature type="region of interest" description="Disordered" evidence="1">
    <location>
        <begin position="1"/>
        <end position="33"/>
    </location>
</feature>